<accession>D0N7Z0</accession>
<dbReference type="InParanoid" id="D0N7Z0"/>
<dbReference type="OMA" id="QMIARRF"/>
<organism evidence="1 2">
    <name type="scientific">Phytophthora infestans (strain T30-4)</name>
    <name type="common">Potato late blight agent</name>
    <dbReference type="NCBI Taxonomy" id="403677"/>
    <lineage>
        <taxon>Eukaryota</taxon>
        <taxon>Sar</taxon>
        <taxon>Stramenopiles</taxon>
        <taxon>Oomycota</taxon>
        <taxon>Peronosporomycetes</taxon>
        <taxon>Peronosporales</taxon>
        <taxon>Peronosporaceae</taxon>
        <taxon>Phytophthora</taxon>
    </lineage>
</organism>
<dbReference type="VEuPathDB" id="FungiDB:PITG_06730"/>
<dbReference type="OrthoDB" id="78703at2759"/>
<dbReference type="KEGG" id="pif:PITG_06730"/>
<dbReference type="Proteomes" id="UP000006643">
    <property type="component" value="Unassembled WGS sequence"/>
</dbReference>
<evidence type="ECO:0000313" key="1">
    <source>
        <dbReference type="EMBL" id="EEY53107.1"/>
    </source>
</evidence>
<dbReference type="RefSeq" id="XP_002904725.1">
    <property type="nucleotide sequence ID" value="XM_002904679.1"/>
</dbReference>
<protein>
    <submittedName>
        <fullName evidence="1">Uncharacterized protein</fullName>
    </submittedName>
</protein>
<dbReference type="AlphaFoldDB" id="D0N7Z0"/>
<dbReference type="eggNOG" id="ENOG502RGNI">
    <property type="taxonomic scope" value="Eukaryota"/>
</dbReference>
<keyword evidence="2" id="KW-1185">Reference proteome</keyword>
<dbReference type="HOGENOM" id="CLU_2255433_0_0_1"/>
<reference evidence="2" key="1">
    <citation type="journal article" date="2009" name="Nature">
        <title>Genome sequence and analysis of the Irish potato famine pathogen Phytophthora infestans.</title>
        <authorList>
            <consortium name="The Broad Institute Genome Sequencing Platform"/>
            <person name="Haas B.J."/>
            <person name="Kamoun S."/>
            <person name="Zody M.C."/>
            <person name="Jiang R.H."/>
            <person name="Handsaker R.E."/>
            <person name="Cano L.M."/>
            <person name="Grabherr M."/>
            <person name="Kodira C.D."/>
            <person name="Raffaele S."/>
            <person name="Torto-Alalibo T."/>
            <person name="Bozkurt T.O."/>
            <person name="Ah-Fong A.M."/>
            <person name="Alvarado L."/>
            <person name="Anderson V.L."/>
            <person name="Armstrong M.R."/>
            <person name="Avrova A."/>
            <person name="Baxter L."/>
            <person name="Beynon J."/>
            <person name="Boevink P.C."/>
            <person name="Bollmann S.R."/>
            <person name="Bos J.I."/>
            <person name="Bulone V."/>
            <person name="Cai G."/>
            <person name="Cakir C."/>
            <person name="Carrington J.C."/>
            <person name="Chawner M."/>
            <person name="Conti L."/>
            <person name="Costanzo S."/>
            <person name="Ewan R."/>
            <person name="Fahlgren N."/>
            <person name="Fischbach M.A."/>
            <person name="Fugelstad J."/>
            <person name="Gilroy E.M."/>
            <person name="Gnerre S."/>
            <person name="Green P.J."/>
            <person name="Grenville-Briggs L.J."/>
            <person name="Griffith J."/>
            <person name="Grunwald N.J."/>
            <person name="Horn K."/>
            <person name="Horner N.R."/>
            <person name="Hu C.H."/>
            <person name="Huitema E."/>
            <person name="Jeong D.H."/>
            <person name="Jones A.M."/>
            <person name="Jones J.D."/>
            <person name="Jones R.W."/>
            <person name="Karlsson E.K."/>
            <person name="Kunjeti S.G."/>
            <person name="Lamour K."/>
            <person name="Liu Z."/>
            <person name="Ma L."/>
            <person name="Maclean D."/>
            <person name="Chibucos M.C."/>
            <person name="McDonald H."/>
            <person name="McWalters J."/>
            <person name="Meijer H.J."/>
            <person name="Morgan W."/>
            <person name="Morris P.F."/>
            <person name="Munro C.A."/>
            <person name="O'Neill K."/>
            <person name="Ospina-Giraldo M."/>
            <person name="Pinzon A."/>
            <person name="Pritchard L."/>
            <person name="Ramsahoye B."/>
            <person name="Ren Q."/>
            <person name="Restrepo S."/>
            <person name="Roy S."/>
            <person name="Sadanandom A."/>
            <person name="Savidor A."/>
            <person name="Schornack S."/>
            <person name="Schwartz D.C."/>
            <person name="Schumann U.D."/>
            <person name="Schwessinger B."/>
            <person name="Seyer L."/>
            <person name="Sharpe T."/>
            <person name="Silvar C."/>
            <person name="Song J."/>
            <person name="Studholme D.J."/>
            <person name="Sykes S."/>
            <person name="Thines M."/>
            <person name="van de Vondervoort P.J."/>
            <person name="Phuntumart V."/>
            <person name="Wawra S."/>
            <person name="Weide R."/>
            <person name="Win J."/>
            <person name="Young C."/>
            <person name="Zhou S."/>
            <person name="Fry W."/>
            <person name="Meyers B.C."/>
            <person name="van West P."/>
            <person name="Ristaino J."/>
            <person name="Govers F."/>
            <person name="Birch P.R."/>
            <person name="Whisson S.C."/>
            <person name="Judelson H.S."/>
            <person name="Nusbaum C."/>
        </authorList>
    </citation>
    <scope>NUCLEOTIDE SEQUENCE [LARGE SCALE GENOMIC DNA]</scope>
    <source>
        <strain evidence="2">T30-4</strain>
    </source>
</reference>
<sequence>MALSPLLPSSTDPPRPRAQCLRVALYLSLELFTGIHHVIRVLKVPRDGDLRELAQIVARRFQADLRARVPPEPVATSLDNEAFLREESLQELDNPVLPLSISSS</sequence>
<dbReference type="GeneID" id="9463063"/>
<gene>
    <name evidence="1" type="ORF">PITG_06730</name>
</gene>
<dbReference type="EMBL" id="DS028127">
    <property type="protein sequence ID" value="EEY53107.1"/>
    <property type="molecule type" value="Genomic_DNA"/>
</dbReference>
<proteinExistence type="predicted"/>
<name>D0N7Z0_PHYIT</name>
<evidence type="ECO:0000313" key="2">
    <source>
        <dbReference type="Proteomes" id="UP000006643"/>
    </source>
</evidence>